<gene>
    <name evidence="1" type="ORF">FIL70_04725</name>
</gene>
<dbReference type="Proteomes" id="UP000311469">
    <property type="component" value="Chromosome cSF1"/>
</dbReference>
<dbReference type="EMBL" id="CP041016">
    <property type="protein sequence ID" value="QDC36650.1"/>
    <property type="molecule type" value="Genomic_DNA"/>
</dbReference>
<dbReference type="AlphaFoldDB" id="A0A5B8CF01"/>
<organism evidence="1 2">
    <name type="scientific">Sphingobium fuliginis ATCC 27551</name>
    <dbReference type="NCBI Taxonomy" id="1208342"/>
    <lineage>
        <taxon>Bacteria</taxon>
        <taxon>Pseudomonadati</taxon>
        <taxon>Pseudomonadota</taxon>
        <taxon>Alphaproteobacteria</taxon>
        <taxon>Sphingomonadales</taxon>
        <taxon>Sphingomonadaceae</taxon>
        <taxon>Sphingobium</taxon>
    </lineage>
</organism>
<dbReference type="RefSeq" id="WP_021225170.1">
    <property type="nucleotide sequence ID" value="NZ_CP041016.1"/>
</dbReference>
<protein>
    <submittedName>
        <fullName evidence="1">Uncharacterized protein</fullName>
    </submittedName>
</protein>
<sequence length="75" mass="7836">MLASITCTFHIGSHADCFQTVRIHGDGSSIPNANGGTSPTFDMLTIGLGGRHAYDSRKHAADEKPSIAVILLGTP</sequence>
<name>A0A5B8CF01_SPHSA</name>
<evidence type="ECO:0000313" key="1">
    <source>
        <dbReference type="EMBL" id="QDC36650.1"/>
    </source>
</evidence>
<evidence type="ECO:0000313" key="2">
    <source>
        <dbReference type="Proteomes" id="UP000311469"/>
    </source>
</evidence>
<accession>A0A5B8CF01</accession>
<proteinExistence type="predicted"/>
<dbReference type="KEGG" id="sufl:FIL70_04725"/>
<reference evidence="1 2" key="1">
    <citation type="submission" date="2019-06" db="EMBL/GenBank/DDBJ databases">
        <title>Genome organization and adaptive potential of archetypical organophosphate degarding Sphingobium fuliginis ATCC 27551.</title>
        <authorList>
            <person name="Sarwar A."/>
            <person name="Parthasarathy S."/>
            <person name="Singh C."/>
            <person name="Siddavattam D."/>
        </authorList>
    </citation>
    <scope>NUCLEOTIDE SEQUENCE [LARGE SCALE GENOMIC DNA]</scope>
    <source>
        <strain evidence="1 2">ATCC 27551</strain>
    </source>
</reference>